<dbReference type="InterPro" id="IPR000086">
    <property type="entry name" value="NUDIX_hydrolase_dom"/>
</dbReference>
<dbReference type="Gene3D" id="3.90.79.10">
    <property type="entry name" value="Nucleoside Triphosphate Pyrophosphohydrolase"/>
    <property type="match status" value="1"/>
</dbReference>
<sequence length="357" mass="40961">MPSRGAKSGRSRKRSYIQNPDTLSRVDLLSDLTAVDREQAVPLAEETLSSIYKLVDQVDAWPYLQKSLDGYRTHLNKYFYFLVEGYEHPLGYILETSVNQIQWPKFWTVDLHKRLLVLSQGSGIEERDRFMEATIQQIHERGEISDLRKLSDEYYGAFSNSGELVLRMNRSAAGLFGIRTFGVFLIAYVNTEQGRKFWVAQRSRGKMTYPCKLDMCVGGSLRADEAPIDCLVREAAEESSLPTKHTRTAIQASGALTYHMAVDDYGRPASRPQTQFVYELELPVDMIPRPCDDEVEAFKLMSLGEIKMALEQQDFKSNIAMTWVDYFIRHGEIDAENESKFVEICSRLHRNLDHFVI</sequence>
<dbReference type="InterPro" id="IPR031804">
    <property type="entry name" value="DUF4743"/>
</dbReference>
<dbReference type="PROSITE" id="PS51462">
    <property type="entry name" value="NUDIX"/>
    <property type="match status" value="1"/>
</dbReference>
<dbReference type="Proteomes" id="UP000799429">
    <property type="component" value="Unassembled WGS sequence"/>
</dbReference>
<dbReference type="Pfam" id="PF15916">
    <property type="entry name" value="DUF4743"/>
    <property type="match status" value="1"/>
</dbReference>
<dbReference type="CDD" id="cd03676">
    <property type="entry name" value="NUDIX_Tnr3_like"/>
    <property type="match status" value="1"/>
</dbReference>
<organism evidence="2 3">
    <name type="scientific">Patellaria atrata CBS 101060</name>
    <dbReference type="NCBI Taxonomy" id="1346257"/>
    <lineage>
        <taxon>Eukaryota</taxon>
        <taxon>Fungi</taxon>
        <taxon>Dikarya</taxon>
        <taxon>Ascomycota</taxon>
        <taxon>Pezizomycotina</taxon>
        <taxon>Dothideomycetes</taxon>
        <taxon>Dothideomycetes incertae sedis</taxon>
        <taxon>Patellariales</taxon>
        <taxon>Patellariaceae</taxon>
        <taxon>Patellaria</taxon>
    </lineage>
</organism>
<gene>
    <name evidence="2" type="ORF">M501DRAFT_1026835</name>
</gene>
<dbReference type="AlphaFoldDB" id="A0A9P4VJI8"/>
<dbReference type="FunFam" id="3.90.79.10:FF:000019">
    <property type="entry name" value="Thiamin pyrophosphokinase, putative"/>
    <property type="match status" value="1"/>
</dbReference>
<dbReference type="OrthoDB" id="10261522at2759"/>
<dbReference type="EMBL" id="MU006110">
    <property type="protein sequence ID" value="KAF2835271.1"/>
    <property type="molecule type" value="Genomic_DNA"/>
</dbReference>
<dbReference type="Pfam" id="PF00293">
    <property type="entry name" value="NUDIX"/>
    <property type="match status" value="1"/>
</dbReference>
<comment type="caution">
    <text evidence="2">The sequence shown here is derived from an EMBL/GenBank/DDBJ whole genome shotgun (WGS) entry which is preliminary data.</text>
</comment>
<evidence type="ECO:0000313" key="3">
    <source>
        <dbReference type="Proteomes" id="UP000799429"/>
    </source>
</evidence>
<evidence type="ECO:0000313" key="2">
    <source>
        <dbReference type="EMBL" id="KAF2835271.1"/>
    </source>
</evidence>
<name>A0A9P4VJI8_9PEZI</name>
<proteinExistence type="predicted"/>
<protein>
    <recommendedName>
        <fullName evidence="1">Nudix hydrolase domain-containing protein</fullName>
    </recommendedName>
</protein>
<dbReference type="GO" id="GO:0044715">
    <property type="term" value="F:8-oxo-dGDP phosphatase activity"/>
    <property type="evidence" value="ECO:0007669"/>
    <property type="project" value="UniProtKB-ARBA"/>
</dbReference>
<keyword evidence="3" id="KW-1185">Reference proteome</keyword>
<reference evidence="2" key="1">
    <citation type="journal article" date="2020" name="Stud. Mycol.">
        <title>101 Dothideomycetes genomes: a test case for predicting lifestyles and emergence of pathogens.</title>
        <authorList>
            <person name="Haridas S."/>
            <person name="Albert R."/>
            <person name="Binder M."/>
            <person name="Bloem J."/>
            <person name="Labutti K."/>
            <person name="Salamov A."/>
            <person name="Andreopoulos B."/>
            <person name="Baker S."/>
            <person name="Barry K."/>
            <person name="Bills G."/>
            <person name="Bluhm B."/>
            <person name="Cannon C."/>
            <person name="Castanera R."/>
            <person name="Culley D."/>
            <person name="Daum C."/>
            <person name="Ezra D."/>
            <person name="Gonzalez J."/>
            <person name="Henrissat B."/>
            <person name="Kuo A."/>
            <person name="Liang C."/>
            <person name="Lipzen A."/>
            <person name="Lutzoni F."/>
            <person name="Magnuson J."/>
            <person name="Mondo S."/>
            <person name="Nolan M."/>
            <person name="Ohm R."/>
            <person name="Pangilinan J."/>
            <person name="Park H.-J."/>
            <person name="Ramirez L."/>
            <person name="Alfaro M."/>
            <person name="Sun H."/>
            <person name="Tritt A."/>
            <person name="Yoshinaga Y."/>
            <person name="Zwiers L.-H."/>
            <person name="Turgeon B."/>
            <person name="Goodwin S."/>
            <person name="Spatafora J."/>
            <person name="Crous P."/>
            <person name="Grigoriev I."/>
        </authorList>
    </citation>
    <scope>NUCLEOTIDE SEQUENCE</scope>
    <source>
        <strain evidence="2">CBS 101060</strain>
    </source>
</reference>
<dbReference type="InterPro" id="IPR015797">
    <property type="entry name" value="NUDIX_hydrolase-like_dom_sf"/>
</dbReference>
<feature type="domain" description="Nudix hydrolase" evidence="1">
    <location>
        <begin position="176"/>
        <end position="325"/>
    </location>
</feature>
<evidence type="ECO:0000259" key="1">
    <source>
        <dbReference type="PROSITE" id="PS51462"/>
    </source>
</evidence>
<accession>A0A9P4VJI8</accession>
<dbReference type="SUPFAM" id="SSF55811">
    <property type="entry name" value="Nudix"/>
    <property type="match status" value="1"/>
</dbReference>